<gene>
    <name evidence="1" type="ORF">DICPUDRAFT_149317</name>
</gene>
<keyword evidence="2" id="KW-1185">Reference proteome</keyword>
<organism evidence="1 2">
    <name type="scientific">Dictyostelium purpureum</name>
    <name type="common">Slime mold</name>
    <dbReference type="NCBI Taxonomy" id="5786"/>
    <lineage>
        <taxon>Eukaryota</taxon>
        <taxon>Amoebozoa</taxon>
        <taxon>Evosea</taxon>
        <taxon>Eumycetozoa</taxon>
        <taxon>Dictyostelia</taxon>
        <taxon>Dictyosteliales</taxon>
        <taxon>Dictyosteliaceae</taxon>
        <taxon>Dictyostelium</taxon>
    </lineage>
</organism>
<name>F0ZDD7_DICPU</name>
<evidence type="ECO:0000313" key="2">
    <source>
        <dbReference type="Proteomes" id="UP000001064"/>
    </source>
</evidence>
<dbReference type="GeneID" id="10502894"/>
<dbReference type="InParanoid" id="F0ZDD7"/>
<dbReference type="AlphaFoldDB" id="F0ZDD7"/>
<dbReference type="KEGG" id="dpp:DICPUDRAFT_149317"/>
<accession>F0ZDD7</accession>
<dbReference type="VEuPathDB" id="AmoebaDB:DICPUDRAFT_149317"/>
<protein>
    <submittedName>
        <fullName evidence="1">Uncharacterized protein</fullName>
    </submittedName>
</protein>
<dbReference type="OrthoDB" id="23132at2759"/>
<dbReference type="Proteomes" id="UP000001064">
    <property type="component" value="Unassembled WGS sequence"/>
</dbReference>
<dbReference type="RefSeq" id="XP_003285425.1">
    <property type="nucleotide sequence ID" value="XM_003285377.1"/>
</dbReference>
<evidence type="ECO:0000313" key="1">
    <source>
        <dbReference type="EMBL" id="EGC38024.1"/>
    </source>
</evidence>
<dbReference type="EMBL" id="GL870985">
    <property type="protein sequence ID" value="EGC38024.1"/>
    <property type="molecule type" value="Genomic_DNA"/>
</dbReference>
<proteinExistence type="predicted"/>
<sequence length="55" mass="6204">MAISLEPLPQYQIHLLQTKNQTIETIIFTEGIPYEGGYVLDGDYSNFDVKSLKNG</sequence>
<reference evidence="2" key="1">
    <citation type="journal article" date="2011" name="Genome Biol.">
        <title>Comparative genomics of the social amoebae Dictyostelium discoideum and Dictyostelium purpureum.</title>
        <authorList>
            <consortium name="US DOE Joint Genome Institute (JGI-PGF)"/>
            <person name="Sucgang R."/>
            <person name="Kuo A."/>
            <person name="Tian X."/>
            <person name="Salerno W."/>
            <person name="Parikh A."/>
            <person name="Feasley C.L."/>
            <person name="Dalin E."/>
            <person name="Tu H."/>
            <person name="Huang E."/>
            <person name="Barry K."/>
            <person name="Lindquist E."/>
            <person name="Shapiro H."/>
            <person name="Bruce D."/>
            <person name="Schmutz J."/>
            <person name="Salamov A."/>
            <person name="Fey P."/>
            <person name="Gaudet P."/>
            <person name="Anjard C."/>
            <person name="Babu M.M."/>
            <person name="Basu S."/>
            <person name="Bushmanova Y."/>
            <person name="van der Wel H."/>
            <person name="Katoh-Kurasawa M."/>
            <person name="Dinh C."/>
            <person name="Coutinho P.M."/>
            <person name="Saito T."/>
            <person name="Elias M."/>
            <person name="Schaap P."/>
            <person name="Kay R.R."/>
            <person name="Henrissat B."/>
            <person name="Eichinger L."/>
            <person name="Rivero F."/>
            <person name="Putnam N.H."/>
            <person name="West C.M."/>
            <person name="Loomis W.F."/>
            <person name="Chisholm R.L."/>
            <person name="Shaulsky G."/>
            <person name="Strassmann J.E."/>
            <person name="Queller D.C."/>
            <person name="Kuspa A."/>
            <person name="Grigoriev I.V."/>
        </authorList>
    </citation>
    <scope>NUCLEOTIDE SEQUENCE [LARGE SCALE GENOMIC DNA]</scope>
    <source>
        <strain evidence="2">QSDP1</strain>
    </source>
</reference>